<keyword evidence="2" id="KW-0479">Metal-binding</keyword>
<dbReference type="AlphaFoldDB" id="A0A0P5AW63"/>
<evidence type="ECO:0000256" key="8">
    <source>
        <dbReference type="ARBA" id="ARBA00042978"/>
    </source>
</evidence>
<evidence type="ECO:0000256" key="1">
    <source>
        <dbReference type="ARBA" id="ARBA00022670"/>
    </source>
</evidence>
<dbReference type="InterPro" id="IPR001915">
    <property type="entry name" value="Peptidase_M48"/>
</dbReference>
<keyword evidence="11" id="KW-1185">Reference proteome</keyword>
<organism evidence="10 11">
    <name type="scientific">Daphnia magna</name>
    <dbReference type="NCBI Taxonomy" id="35525"/>
    <lineage>
        <taxon>Eukaryota</taxon>
        <taxon>Metazoa</taxon>
        <taxon>Ecdysozoa</taxon>
        <taxon>Arthropoda</taxon>
        <taxon>Crustacea</taxon>
        <taxon>Branchiopoda</taxon>
        <taxon>Diplostraca</taxon>
        <taxon>Cladocera</taxon>
        <taxon>Anomopoda</taxon>
        <taxon>Daphniidae</taxon>
        <taxon>Daphnia</taxon>
    </lineage>
</organism>
<evidence type="ECO:0000313" key="10">
    <source>
        <dbReference type="EMBL" id="KZS05844.1"/>
    </source>
</evidence>
<dbReference type="GO" id="GO:0006515">
    <property type="term" value="P:protein quality control for misfolded or incompletely synthesized proteins"/>
    <property type="evidence" value="ECO:0007669"/>
    <property type="project" value="TreeGrafter"/>
</dbReference>
<comment type="similarity">
    <text evidence="6 9">Belongs to the peptidase M48 family.</text>
</comment>
<dbReference type="Gene3D" id="3.30.2010.10">
    <property type="entry name" value="Metalloproteases ('zincins'), catalytic domain"/>
    <property type="match status" value="1"/>
</dbReference>
<reference evidence="10 11" key="1">
    <citation type="submission" date="2016-03" db="EMBL/GenBank/DDBJ databases">
        <title>EvidentialGene: Evidence-directed Construction of Genes on Genomes.</title>
        <authorList>
            <person name="Gilbert D.G."/>
            <person name="Choi J.-H."/>
            <person name="Mockaitis K."/>
            <person name="Colbourne J."/>
            <person name="Pfrender M."/>
        </authorList>
    </citation>
    <scope>NUCLEOTIDE SEQUENCE [LARGE SCALE GENOMIC DNA]</scope>
    <source>
        <strain evidence="10 11">Xinb3</strain>
        <tissue evidence="10">Complete organism</tissue>
    </source>
</reference>
<dbReference type="EMBL" id="LRGB01002860">
    <property type="protein sequence ID" value="KZS05844.1"/>
    <property type="molecule type" value="Genomic_DNA"/>
</dbReference>
<dbReference type="PANTHER" id="PTHR22726">
    <property type="entry name" value="METALLOENDOPEPTIDASE OMA1"/>
    <property type="match status" value="1"/>
</dbReference>
<evidence type="ECO:0000256" key="5">
    <source>
        <dbReference type="ARBA" id="ARBA00023049"/>
    </source>
</evidence>
<comment type="caution">
    <text evidence="10">The sequence shown here is derived from an EMBL/GenBank/DDBJ whole genome shotgun (WGS) entry which is preliminary data.</text>
</comment>
<evidence type="ECO:0000256" key="2">
    <source>
        <dbReference type="ARBA" id="ARBA00022723"/>
    </source>
</evidence>
<protein>
    <recommendedName>
        <fullName evidence="7">Metalloendopeptidase OMA1, mitochondrial</fullName>
    </recommendedName>
    <alternativeName>
        <fullName evidence="8">Overlapping with the m-AAA protease 1 homolog</fullName>
    </alternativeName>
</protein>
<dbReference type="CDD" id="cd07331">
    <property type="entry name" value="M48C_Oma1_like"/>
    <property type="match status" value="1"/>
</dbReference>
<dbReference type="PANTHER" id="PTHR22726:SF1">
    <property type="entry name" value="METALLOENDOPEPTIDASE OMA1, MITOCHONDRIAL"/>
    <property type="match status" value="1"/>
</dbReference>
<comment type="cofactor">
    <cofactor evidence="9">
        <name>Zn(2+)</name>
        <dbReference type="ChEBI" id="CHEBI:29105"/>
    </cofactor>
    <text evidence="9">Binds 1 zinc ion per subunit.</text>
</comment>
<proteinExistence type="inferred from homology"/>
<keyword evidence="3 9" id="KW-0378">Hydrolase</keyword>
<evidence type="ECO:0000256" key="6">
    <source>
        <dbReference type="ARBA" id="ARBA00038233"/>
    </source>
</evidence>
<dbReference type="InterPro" id="IPR051156">
    <property type="entry name" value="Mito/Outer_Membr_Metalloprot"/>
</dbReference>
<evidence type="ECO:0000256" key="3">
    <source>
        <dbReference type="ARBA" id="ARBA00022801"/>
    </source>
</evidence>
<sequence length="417" mass="47405">MLGLFRVSRSVTRFSKVSYSPPVTPFSRRAFEKRTKIPECGFHTTRPRAAIPPIILIVLRPVLRVVAFLAGRNFRKWWRSLPKNQRQYYWSRIKENKWSIAGGGAISSAMAYWFYVSHLEFEPITGRERFSIVSPKQIQELSQLEFQAICLEFANRIIPTHHPYYTRVKRVANRLLLANKHLPQVYTKTWTITVLDDPGNMNAFVLPNGNIFVFTGMLNICTTDDELGMVLGHEISHCLLGHAGENVSREHLLESIKLVLIALAWAILPSDLLSLLGYSVGAGAVNATLRYPYSRLLENEADQVGIHLAAKACFDVRAAVAFWAKMDLIHEYDQPSSLEWLSTHPSHKTRQAKIEEQLPDAINFRKYCKCPDLPARDPRQELESFRKSMLEGMHKTMPVGVILVVPDMAAYATGKES</sequence>
<dbReference type="GO" id="GO:0005743">
    <property type="term" value="C:mitochondrial inner membrane"/>
    <property type="evidence" value="ECO:0007669"/>
    <property type="project" value="TreeGrafter"/>
</dbReference>
<dbReference type="GO" id="GO:0034982">
    <property type="term" value="P:mitochondrial protein processing"/>
    <property type="evidence" value="ECO:0007669"/>
    <property type="project" value="TreeGrafter"/>
</dbReference>
<keyword evidence="5 9" id="KW-0482">Metalloprotease</keyword>
<dbReference type="OrthoDB" id="7464992at2759"/>
<dbReference type="GO" id="GO:0004222">
    <property type="term" value="F:metalloendopeptidase activity"/>
    <property type="evidence" value="ECO:0007669"/>
    <property type="project" value="InterPro"/>
</dbReference>
<dbReference type="STRING" id="35525.A0A0P5AW63"/>
<keyword evidence="4 9" id="KW-0862">Zinc</keyword>
<name>A0A0P5AW63_9CRUS</name>
<evidence type="ECO:0000256" key="7">
    <source>
        <dbReference type="ARBA" id="ARBA00040360"/>
    </source>
</evidence>
<keyword evidence="1 9" id="KW-0645">Protease</keyword>
<evidence type="ECO:0000256" key="9">
    <source>
        <dbReference type="RuleBase" id="RU003983"/>
    </source>
</evidence>
<dbReference type="Proteomes" id="UP000076858">
    <property type="component" value="Unassembled WGS sequence"/>
</dbReference>
<accession>A0A0P5AW63</accession>
<evidence type="ECO:0000256" key="4">
    <source>
        <dbReference type="ARBA" id="ARBA00022833"/>
    </source>
</evidence>
<dbReference type="Pfam" id="PF01435">
    <property type="entry name" value="Peptidase_M48"/>
    <property type="match status" value="1"/>
</dbReference>
<gene>
    <name evidence="10" type="ORF">APZ42_030800</name>
</gene>
<evidence type="ECO:0000313" key="11">
    <source>
        <dbReference type="Proteomes" id="UP000076858"/>
    </source>
</evidence>
<dbReference type="GO" id="GO:0046872">
    <property type="term" value="F:metal ion binding"/>
    <property type="evidence" value="ECO:0007669"/>
    <property type="project" value="UniProtKB-KW"/>
</dbReference>